<gene>
    <name evidence="1" type="ORF">CDV28_1265</name>
</gene>
<proteinExistence type="predicted"/>
<evidence type="ECO:0000313" key="2">
    <source>
        <dbReference type="Proteomes" id="UP000316238"/>
    </source>
</evidence>
<accession>A0A521G0B2</accession>
<dbReference type="AlphaFoldDB" id="A0A521G0B2"/>
<comment type="caution">
    <text evidence="1">The sequence shown here is derived from an EMBL/GenBank/DDBJ whole genome shotgun (WGS) entry which is preliminary data.</text>
</comment>
<keyword evidence="2" id="KW-1185">Reference proteome</keyword>
<reference evidence="1" key="1">
    <citation type="submission" date="2017-07" db="EMBL/GenBank/DDBJ databases">
        <title>The cable genome - Insights into the physiology and evolution of filamentous bacteria capable of sulfide oxidation via long distance electron transfer.</title>
        <authorList>
            <person name="Thorup C."/>
            <person name="Bjerg J.T."/>
            <person name="Schreiber L."/>
            <person name="Nielsen L.P."/>
            <person name="Kjeldsen K.U."/>
            <person name="Boesen T."/>
            <person name="Boggild A."/>
            <person name="Meysman F."/>
            <person name="Geelhoed J."/>
            <person name="Schramm A."/>
        </authorList>
    </citation>
    <scope>NUCLEOTIDE SEQUENCE [LARGE SCALE GENOMIC DNA]</scope>
    <source>
        <strain evidence="1">GS</strain>
    </source>
</reference>
<organism evidence="1 2">
    <name type="scientific">Candidatus Electronema aureum</name>
    <dbReference type="NCBI Taxonomy" id="2005002"/>
    <lineage>
        <taxon>Bacteria</taxon>
        <taxon>Pseudomonadati</taxon>
        <taxon>Thermodesulfobacteriota</taxon>
        <taxon>Desulfobulbia</taxon>
        <taxon>Desulfobulbales</taxon>
        <taxon>Desulfobulbaceae</taxon>
        <taxon>Candidatus Electronema</taxon>
    </lineage>
</organism>
<evidence type="ECO:0000313" key="1">
    <source>
        <dbReference type="EMBL" id="TAA74445.1"/>
    </source>
</evidence>
<dbReference type="EMBL" id="NQJD01000026">
    <property type="protein sequence ID" value="TAA74445.1"/>
    <property type="molecule type" value="Genomic_DNA"/>
</dbReference>
<sequence length="122" mass="12824">MDIFTSAIMAALGNLGVKAVGDAYEGVKALVQRKFGADHKMTKAIEELEQEPDSDGWKLVLQEAAKKAGADKDAEIMKAVQALLDAVKAQPGGEKAIQQIINQQVSGSGHIFSGSGNVTVTK</sequence>
<name>A0A521G0B2_9BACT</name>
<protein>
    <submittedName>
        <fullName evidence="1">Uncharacterized protein</fullName>
    </submittedName>
</protein>
<dbReference type="Proteomes" id="UP000316238">
    <property type="component" value="Unassembled WGS sequence"/>
</dbReference>